<keyword evidence="1" id="KW-0645">Protease</keyword>
<evidence type="ECO:0000313" key="1">
    <source>
        <dbReference type="EMBL" id="KAA3480888.1"/>
    </source>
</evidence>
<organism evidence="1 2">
    <name type="scientific">Gossypium australe</name>
    <dbReference type="NCBI Taxonomy" id="47621"/>
    <lineage>
        <taxon>Eukaryota</taxon>
        <taxon>Viridiplantae</taxon>
        <taxon>Streptophyta</taxon>
        <taxon>Embryophyta</taxon>
        <taxon>Tracheophyta</taxon>
        <taxon>Spermatophyta</taxon>
        <taxon>Magnoliopsida</taxon>
        <taxon>eudicotyledons</taxon>
        <taxon>Gunneridae</taxon>
        <taxon>Pentapetalae</taxon>
        <taxon>rosids</taxon>
        <taxon>malvids</taxon>
        <taxon>Malvales</taxon>
        <taxon>Malvaceae</taxon>
        <taxon>Malvoideae</taxon>
        <taxon>Gossypium</taxon>
    </lineage>
</organism>
<keyword evidence="2" id="KW-1185">Reference proteome</keyword>
<dbReference type="Proteomes" id="UP000325315">
    <property type="component" value="Unassembled WGS sequence"/>
</dbReference>
<gene>
    <name evidence="1" type="ORF">EPI10_021295</name>
</gene>
<dbReference type="InterPro" id="IPR021109">
    <property type="entry name" value="Peptidase_aspartic_dom_sf"/>
</dbReference>
<dbReference type="CDD" id="cd00303">
    <property type="entry name" value="retropepsin_like"/>
    <property type="match status" value="1"/>
</dbReference>
<dbReference type="SUPFAM" id="SSF50630">
    <property type="entry name" value="Acid proteases"/>
    <property type="match status" value="1"/>
</dbReference>
<dbReference type="PANTHER" id="PTHR15503:SF45">
    <property type="entry name" value="RNA-DIRECTED DNA POLYMERASE HOMOLOG"/>
    <property type="match status" value="1"/>
</dbReference>
<dbReference type="AlphaFoldDB" id="A0A5B6WI22"/>
<dbReference type="Pfam" id="PF08284">
    <property type="entry name" value="RVP_2"/>
    <property type="match status" value="1"/>
</dbReference>
<sequence>MKDSTVKSEARAPARTYAIRAREDASILDIITSTFSLLDTDITALIDLGSTHSYIYTNLVSVKNLPVEFTEFVVKVSNPLGQYVMVDKVCKNSPLMVKGYCFSADLMLLIFNEFDVILGMDWLTQHDAVVNCKHKYIVLKCQNGILLHVESDKLDGLSNVISVISAQKCVRKGYDAYLAYVLDTKVSESKVKLVPVFCEFPDRNYLGFASQRGGIFFINLIPGTTPISIAPYRMVPMKLKELKAQLQELTYRRFA</sequence>
<dbReference type="PANTHER" id="PTHR15503">
    <property type="entry name" value="LDOC1 RELATED"/>
    <property type="match status" value="1"/>
</dbReference>
<accession>A0A5B6WI22</accession>
<dbReference type="GO" id="GO:0008233">
    <property type="term" value="F:peptidase activity"/>
    <property type="evidence" value="ECO:0007669"/>
    <property type="project" value="UniProtKB-KW"/>
</dbReference>
<reference evidence="2" key="1">
    <citation type="journal article" date="2019" name="Plant Biotechnol. J.">
        <title>Genome sequencing of the Australian wild diploid species Gossypium australe highlights disease resistance and delayed gland morphogenesis.</title>
        <authorList>
            <person name="Cai Y."/>
            <person name="Cai X."/>
            <person name="Wang Q."/>
            <person name="Wang P."/>
            <person name="Zhang Y."/>
            <person name="Cai C."/>
            <person name="Xu Y."/>
            <person name="Wang K."/>
            <person name="Zhou Z."/>
            <person name="Wang C."/>
            <person name="Geng S."/>
            <person name="Li B."/>
            <person name="Dong Q."/>
            <person name="Hou Y."/>
            <person name="Wang H."/>
            <person name="Ai P."/>
            <person name="Liu Z."/>
            <person name="Yi F."/>
            <person name="Sun M."/>
            <person name="An G."/>
            <person name="Cheng J."/>
            <person name="Zhang Y."/>
            <person name="Shi Q."/>
            <person name="Xie Y."/>
            <person name="Shi X."/>
            <person name="Chang Y."/>
            <person name="Huang F."/>
            <person name="Chen Y."/>
            <person name="Hong S."/>
            <person name="Mi L."/>
            <person name="Sun Q."/>
            <person name="Zhang L."/>
            <person name="Zhou B."/>
            <person name="Peng R."/>
            <person name="Zhang X."/>
            <person name="Liu F."/>
        </authorList>
    </citation>
    <scope>NUCLEOTIDE SEQUENCE [LARGE SCALE GENOMIC DNA]</scope>
    <source>
        <strain evidence="2">cv. PA1801</strain>
    </source>
</reference>
<comment type="caution">
    <text evidence="1">The sequence shown here is derived from an EMBL/GenBank/DDBJ whole genome shotgun (WGS) entry which is preliminary data.</text>
</comment>
<proteinExistence type="predicted"/>
<dbReference type="GO" id="GO:0006508">
    <property type="term" value="P:proteolysis"/>
    <property type="evidence" value="ECO:0007669"/>
    <property type="project" value="UniProtKB-KW"/>
</dbReference>
<evidence type="ECO:0000313" key="2">
    <source>
        <dbReference type="Proteomes" id="UP000325315"/>
    </source>
</evidence>
<dbReference type="OrthoDB" id="5597136at2759"/>
<keyword evidence="1" id="KW-0378">Hydrolase</keyword>
<name>A0A5B6WI22_9ROSI</name>
<dbReference type="Gene3D" id="2.40.70.10">
    <property type="entry name" value="Acid Proteases"/>
    <property type="match status" value="1"/>
</dbReference>
<protein>
    <submittedName>
        <fullName evidence="1">Gag protease polyprotein-like protein</fullName>
    </submittedName>
</protein>
<dbReference type="EMBL" id="SMMG02000003">
    <property type="protein sequence ID" value="KAA3480888.1"/>
    <property type="molecule type" value="Genomic_DNA"/>
</dbReference>
<dbReference type="InterPro" id="IPR032567">
    <property type="entry name" value="RTL1-rel"/>
</dbReference>